<dbReference type="Gene3D" id="1.10.10.10">
    <property type="entry name" value="Winged helix-like DNA-binding domain superfamily/Winged helix DNA-binding domain"/>
    <property type="match status" value="1"/>
</dbReference>
<dbReference type="SMART" id="SM00347">
    <property type="entry name" value="HTH_MARR"/>
    <property type="match status" value="1"/>
</dbReference>
<dbReference type="InterPro" id="IPR036388">
    <property type="entry name" value="WH-like_DNA-bd_sf"/>
</dbReference>
<accession>A0A852VXG5</accession>
<organism evidence="2 3">
    <name type="scientific">Janibacter cremeus</name>
    <dbReference type="NCBI Taxonomy" id="1285192"/>
    <lineage>
        <taxon>Bacteria</taxon>
        <taxon>Bacillati</taxon>
        <taxon>Actinomycetota</taxon>
        <taxon>Actinomycetes</taxon>
        <taxon>Micrococcales</taxon>
        <taxon>Intrasporangiaceae</taxon>
        <taxon>Janibacter</taxon>
    </lineage>
</organism>
<dbReference type="GO" id="GO:0003700">
    <property type="term" value="F:DNA-binding transcription factor activity"/>
    <property type="evidence" value="ECO:0007669"/>
    <property type="project" value="InterPro"/>
</dbReference>
<dbReference type="Proteomes" id="UP000554054">
    <property type="component" value="Unassembled WGS sequence"/>
</dbReference>
<dbReference type="InterPro" id="IPR036390">
    <property type="entry name" value="WH_DNA-bd_sf"/>
</dbReference>
<proteinExistence type="predicted"/>
<reference evidence="2 3" key="1">
    <citation type="submission" date="2020-07" db="EMBL/GenBank/DDBJ databases">
        <title>Sequencing the genomes of 1000 actinobacteria strains.</title>
        <authorList>
            <person name="Klenk H.-P."/>
        </authorList>
    </citation>
    <scope>NUCLEOTIDE SEQUENCE [LARGE SCALE GENOMIC DNA]</scope>
    <source>
        <strain evidence="2 3">DSM 26154</strain>
    </source>
</reference>
<comment type="caution">
    <text evidence="2">The sequence shown here is derived from an EMBL/GenBank/DDBJ whole genome shotgun (WGS) entry which is preliminary data.</text>
</comment>
<protein>
    <submittedName>
        <fullName evidence="2">DNA-binding MarR family transcriptional regulator</fullName>
    </submittedName>
</protein>
<keyword evidence="2" id="KW-0238">DNA-binding</keyword>
<dbReference type="GO" id="GO:0003677">
    <property type="term" value="F:DNA binding"/>
    <property type="evidence" value="ECO:0007669"/>
    <property type="project" value="UniProtKB-KW"/>
</dbReference>
<dbReference type="Pfam" id="PF01047">
    <property type="entry name" value="MarR"/>
    <property type="match status" value="1"/>
</dbReference>
<dbReference type="AlphaFoldDB" id="A0A852VXG5"/>
<dbReference type="RefSeq" id="WP_221935280.1">
    <property type="nucleotide sequence ID" value="NZ_JACCAE010000001.1"/>
</dbReference>
<feature type="domain" description="HTH marR-type" evidence="1">
    <location>
        <begin position="27"/>
        <end position="126"/>
    </location>
</feature>
<dbReference type="EMBL" id="JACCAE010000001">
    <property type="protein sequence ID" value="NYF98221.1"/>
    <property type="molecule type" value="Genomic_DNA"/>
</dbReference>
<dbReference type="SUPFAM" id="SSF46785">
    <property type="entry name" value="Winged helix' DNA-binding domain"/>
    <property type="match status" value="1"/>
</dbReference>
<sequence length="158" mass="17479">MTSLTPDEGPAWRSVRITARWAAVRRAAEARQQIRVAEGRLLWLLRDGEPRTLRRIAEELRLEQSTVNRQVHAALDAGVITRFRPEDSPAYLVQVSADGWSLLRSDLARQLADHEHALSALPAAEREAFLDHLDTFVDTLGTAADLADLEGQAPPGPS</sequence>
<evidence type="ECO:0000313" key="3">
    <source>
        <dbReference type="Proteomes" id="UP000554054"/>
    </source>
</evidence>
<evidence type="ECO:0000259" key="1">
    <source>
        <dbReference type="SMART" id="SM00347"/>
    </source>
</evidence>
<name>A0A852VXG5_9MICO</name>
<evidence type="ECO:0000313" key="2">
    <source>
        <dbReference type="EMBL" id="NYF98221.1"/>
    </source>
</evidence>
<keyword evidence="3" id="KW-1185">Reference proteome</keyword>
<gene>
    <name evidence="2" type="ORF">BJY20_001613</name>
</gene>
<dbReference type="InterPro" id="IPR000835">
    <property type="entry name" value="HTH_MarR-typ"/>
</dbReference>